<accession>A0ABS1GHA2</accession>
<feature type="active site" evidence="6">
    <location>
        <position position="132"/>
    </location>
</feature>
<keyword evidence="3 6" id="KW-0547">Nucleotide-binding</keyword>
<keyword evidence="5 6" id="KW-0067">ATP-binding</keyword>
<comment type="catalytic activity">
    <reaction evidence="6">
        <text>4-CDP-2-C-methyl-D-erythritol + ATP = 4-CDP-2-C-methyl-D-erythritol 2-phosphate + ADP + H(+)</text>
        <dbReference type="Rhea" id="RHEA:18437"/>
        <dbReference type="ChEBI" id="CHEBI:15378"/>
        <dbReference type="ChEBI" id="CHEBI:30616"/>
        <dbReference type="ChEBI" id="CHEBI:57823"/>
        <dbReference type="ChEBI" id="CHEBI:57919"/>
        <dbReference type="ChEBI" id="CHEBI:456216"/>
        <dbReference type="EC" id="2.7.1.148"/>
    </reaction>
</comment>
<dbReference type="InterPro" id="IPR036554">
    <property type="entry name" value="GHMP_kinase_C_sf"/>
</dbReference>
<evidence type="ECO:0000313" key="9">
    <source>
        <dbReference type="Proteomes" id="UP000772812"/>
    </source>
</evidence>
<dbReference type="SUPFAM" id="SSF54211">
    <property type="entry name" value="Ribosomal protein S5 domain 2-like"/>
    <property type="match status" value="1"/>
</dbReference>
<dbReference type="PANTHER" id="PTHR43527">
    <property type="entry name" value="4-DIPHOSPHOCYTIDYL-2-C-METHYL-D-ERYTHRITOL KINASE, CHLOROPLASTIC"/>
    <property type="match status" value="1"/>
</dbReference>
<evidence type="ECO:0000313" key="8">
    <source>
        <dbReference type="EMBL" id="MBK3332314.1"/>
    </source>
</evidence>
<keyword evidence="2 6" id="KW-0808">Transferase</keyword>
<protein>
    <recommendedName>
        <fullName evidence="1 6">4-diphosphocytidyl-2-C-methyl-D-erythritol kinase</fullName>
        <shortName evidence="6">CMK</shortName>
        <ecNumber evidence="6">2.7.1.148</ecNumber>
    </recommendedName>
    <alternativeName>
        <fullName evidence="6">4-(cytidine-5'-diphospho)-2-C-methyl-D-erythritol kinase</fullName>
    </alternativeName>
</protein>
<dbReference type="InterPro" id="IPR020568">
    <property type="entry name" value="Ribosomal_Su5_D2-typ_SF"/>
</dbReference>
<evidence type="ECO:0000259" key="7">
    <source>
        <dbReference type="Pfam" id="PF00288"/>
    </source>
</evidence>
<proteinExistence type="inferred from homology"/>
<name>A0ABS1GHA2_9AQUI</name>
<dbReference type="InterPro" id="IPR006204">
    <property type="entry name" value="GHMP_kinase_N_dom"/>
</dbReference>
<evidence type="ECO:0000256" key="1">
    <source>
        <dbReference type="ARBA" id="ARBA00017473"/>
    </source>
</evidence>
<comment type="caution">
    <text evidence="8">The sequence shown here is derived from an EMBL/GenBank/DDBJ whole genome shotgun (WGS) entry which is preliminary data.</text>
</comment>
<gene>
    <name evidence="6" type="primary">ispE</name>
    <name evidence="8" type="ORF">GWK41_04435</name>
</gene>
<dbReference type="PANTHER" id="PTHR43527:SF2">
    <property type="entry name" value="4-DIPHOSPHOCYTIDYL-2-C-METHYL-D-ERYTHRITOL KINASE, CHLOROPLASTIC"/>
    <property type="match status" value="1"/>
</dbReference>
<dbReference type="Proteomes" id="UP000772812">
    <property type="component" value="Unassembled WGS sequence"/>
</dbReference>
<evidence type="ECO:0000256" key="5">
    <source>
        <dbReference type="ARBA" id="ARBA00022840"/>
    </source>
</evidence>
<dbReference type="GO" id="GO:0050515">
    <property type="term" value="F:4-(cytidine 5'-diphospho)-2-C-methyl-D-erythritol kinase activity"/>
    <property type="evidence" value="ECO:0007669"/>
    <property type="project" value="UniProtKB-EC"/>
</dbReference>
<keyword evidence="6" id="KW-0414">Isoprene biosynthesis</keyword>
<organism evidence="8 9">
    <name type="scientific">Persephonella atlantica</name>
    <dbReference type="NCBI Taxonomy" id="2699429"/>
    <lineage>
        <taxon>Bacteria</taxon>
        <taxon>Pseudomonadati</taxon>
        <taxon>Aquificota</taxon>
        <taxon>Aquificia</taxon>
        <taxon>Aquificales</taxon>
        <taxon>Hydrogenothermaceae</taxon>
        <taxon>Persephonella</taxon>
    </lineage>
</organism>
<dbReference type="PIRSF" id="PIRSF010376">
    <property type="entry name" value="IspE"/>
    <property type="match status" value="1"/>
</dbReference>
<dbReference type="Gene3D" id="3.30.70.890">
    <property type="entry name" value="GHMP kinase, C-terminal domain"/>
    <property type="match status" value="1"/>
</dbReference>
<dbReference type="HAMAP" id="MF_00061">
    <property type="entry name" value="IspE"/>
    <property type="match status" value="1"/>
</dbReference>
<comment type="function">
    <text evidence="6">Catalyzes the phosphorylation of the position 2 hydroxy group of 4-diphosphocytidyl-2C-methyl-D-erythritol.</text>
</comment>
<evidence type="ECO:0000256" key="2">
    <source>
        <dbReference type="ARBA" id="ARBA00022679"/>
    </source>
</evidence>
<keyword evidence="4 6" id="KW-0418">Kinase</keyword>
<dbReference type="Pfam" id="PF00288">
    <property type="entry name" value="GHMP_kinases_N"/>
    <property type="match status" value="1"/>
</dbReference>
<dbReference type="EC" id="2.7.1.148" evidence="6"/>
<comment type="similarity">
    <text evidence="6">Belongs to the GHMP kinase family. IspE subfamily.</text>
</comment>
<evidence type="ECO:0000256" key="3">
    <source>
        <dbReference type="ARBA" id="ARBA00022741"/>
    </source>
</evidence>
<dbReference type="InterPro" id="IPR014721">
    <property type="entry name" value="Ribsml_uS5_D2-typ_fold_subgr"/>
</dbReference>
<dbReference type="RefSeq" id="WP_200673692.1">
    <property type="nucleotide sequence ID" value="NZ_JAACYA010000001.1"/>
</dbReference>
<dbReference type="InterPro" id="IPR004424">
    <property type="entry name" value="IspE"/>
</dbReference>
<evidence type="ECO:0000256" key="6">
    <source>
        <dbReference type="HAMAP-Rule" id="MF_00061"/>
    </source>
</evidence>
<keyword evidence="9" id="KW-1185">Reference proteome</keyword>
<sequence>MEKLKSFAKVNIGLWITGKRADGYHEIYTVFHTISLHDDITVRYSPSTRVITYPYSISQEENIVFKTLKRFEEWTGIQPEVEVQIHKKIPLGAGLGGGSSNAAVVLKYINNLYKNPLSEGEIFELAQSLGADVPFFLKGGMAVGEGIGDKLRFLDRRFNEKIFIVYPDVQISSGEIYRKVTPEMLTKKEDIHIIDSLLDDFEKLFEKAENTLGKIVEEDFPEVKEVLNTLKFFGYRPLVSGSGSSVFTVGEPAPKLRKVCDIKGWRLIETTLL</sequence>
<feature type="domain" description="GHMP kinase N-terminal" evidence="7">
    <location>
        <begin position="62"/>
        <end position="140"/>
    </location>
</feature>
<dbReference type="EMBL" id="JAACYA010000001">
    <property type="protein sequence ID" value="MBK3332314.1"/>
    <property type="molecule type" value="Genomic_DNA"/>
</dbReference>
<feature type="binding site" evidence="6">
    <location>
        <begin position="90"/>
        <end position="100"/>
    </location>
    <ligand>
        <name>ATP</name>
        <dbReference type="ChEBI" id="CHEBI:30616"/>
    </ligand>
</feature>
<dbReference type="Gene3D" id="3.30.230.10">
    <property type="match status" value="1"/>
</dbReference>
<dbReference type="NCBIfam" id="TIGR00154">
    <property type="entry name" value="ispE"/>
    <property type="match status" value="1"/>
</dbReference>
<evidence type="ECO:0000256" key="4">
    <source>
        <dbReference type="ARBA" id="ARBA00022777"/>
    </source>
</evidence>
<dbReference type="SUPFAM" id="SSF55060">
    <property type="entry name" value="GHMP Kinase, C-terminal domain"/>
    <property type="match status" value="1"/>
</dbReference>
<comment type="pathway">
    <text evidence="6">Isoprenoid biosynthesis; isopentenyl diphosphate biosynthesis via DXP pathway; isopentenyl diphosphate from 1-deoxy-D-xylulose 5-phosphate: step 3/6.</text>
</comment>
<reference evidence="8 9" key="1">
    <citation type="journal article" date="2021" name="Syst. Appl. Microbiol.">
        <title>Persephonella atlantica sp. nov.: How to adapt to physico-chemical gradients in high temperature hydrothermal habitats.</title>
        <authorList>
            <person name="Francois D.X."/>
            <person name="Godfroy A."/>
            <person name="Mathien C."/>
            <person name="Aube J."/>
            <person name="Cathalot C."/>
            <person name="Lesongeur F."/>
            <person name="L'Haridon S."/>
            <person name="Philippon X."/>
            <person name="Roussel E.G."/>
        </authorList>
    </citation>
    <scope>NUCLEOTIDE SEQUENCE [LARGE SCALE GENOMIC DNA]</scope>
    <source>
        <strain evidence="8 9">MO1340</strain>
    </source>
</reference>
<feature type="active site" evidence="6">
    <location>
        <position position="9"/>
    </location>
</feature>
<dbReference type="NCBIfam" id="NF011205">
    <property type="entry name" value="PRK14611.1"/>
    <property type="match status" value="1"/>
</dbReference>